<keyword evidence="1" id="KW-0812">Transmembrane</keyword>
<sequence length="203" mass="23563">MQNLYSISTFPVFYIFWNLFLLIVPFLAYLAMRRFWEKNGYGKIHQKVIAGILFLIWLLFMPNTAYVITDIKHLFSGCGLNFYQICPESVWTIFFLFTYACFGWVAFVLFLGGMKDLIERSVGKKTAAVFVFAVIPLLSLGILLGLIDRWNSWNFFVSPGRILSHVLIYVTDLNRFLNLFLTAVFLYILYFGGNYLFGGKNKL</sequence>
<evidence type="ECO:0000256" key="1">
    <source>
        <dbReference type="SAM" id="Phobius"/>
    </source>
</evidence>
<dbReference type="InterPro" id="IPR009793">
    <property type="entry name" value="DUF1361"/>
</dbReference>
<proteinExistence type="predicted"/>
<keyword evidence="1" id="KW-1133">Transmembrane helix</keyword>
<feature type="transmembrane region" description="Helical" evidence="1">
    <location>
        <begin position="48"/>
        <end position="69"/>
    </location>
</feature>
<gene>
    <name evidence="2" type="ORF">A2227_04785</name>
</gene>
<reference evidence="2 3" key="1">
    <citation type="journal article" date="2016" name="Nat. Commun.">
        <title>Thousands of microbial genomes shed light on interconnected biogeochemical processes in an aquifer system.</title>
        <authorList>
            <person name="Anantharaman K."/>
            <person name="Brown C.T."/>
            <person name="Hug L.A."/>
            <person name="Sharon I."/>
            <person name="Castelle C.J."/>
            <person name="Probst A.J."/>
            <person name="Thomas B.C."/>
            <person name="Singh A."/>
            <person name="Wilkins M.J."/>
            <person name="Karaoz U."/>
            <person name="Brodie E.L."/>
            <person name="Williams K.H."/>
            <person name="Hubbard S.S."/>
            <person name="Banfield J.F."/>
        </authorList>
    </citation>
    <scope>NUCLEOTIDE SEQUENCE [LARGE SCALE GENOMIC DNA]</scope>
</reference>
<dbReference type="AlphaFoldDB" id="A0A1F5SN81"/>
<evidence type="ECO:0008006" key="4">
    <source>
        <dbReference type="Google" id="ProtNLM"/>
    </source>
</evidence>
<dbReference type="Pfam" id="PF07099">
    <property type="entry name" value="DUF1361"/>
    <property type="match status" value="1"/>
</dbReference>
<dbReference type="STRING" id="1797994.A2227_04785"/>
<feature type="transmembrane region" description="Helical" evidence="1">
    <location>
        <begin position="12"/>
        <end position="36"/>
    </location>
</feature>
<dbReference type="EMBL" id="MFGB01000005">
    <property type="protein sequence ID" value="OGF27903.1"/>
    <property type="molecule type" value="Genomic_DNA"/>
</dbReference>
<feature type="transmembrane region" description="Helical" evidence="1">
    <location>
        <begin position="176"/>
        <end position="197"/>
    </location>
</feature>
<protein>
    <recommendedName>
        <fullName evidence="4">DUF1361 domain-containing protein</fullName>
    </recommendedName>
</protein>
<organism evidence="2 3">
    <name type="scientific">Candidatus Falkowbacteria bacterium RIFOXYA2_FULL_47_19</name>
    <dbReference type="NCBI Taxonomy" id="1797994"/>
    <lineage>
        <taxon>Bacteria</taxon>
        <taxon>Candidatus Falkowiibacteriota</taxon>
    </lineage>
</organism>
<keyword evidence="1" id="KW-0472">Membrane</keyword>
<dbReference type="Proteomes" id="UP000178367">
    <property type="component" value="Unassembled WGS sequence"/>
</dbReference>
<name>A0A1F5SN81_9BACT</name>
<accession>A0A1F5SN81</accession>
<comment type="caution">
    <text evidence="2">The sequence shown here is derived from an EMBL/GenBank/DDBJ whole genome shotgun (WGS) entry which is preliminary data.</text>
</comment>
<feature type="transmembrane region" description="Helical" evidence="1">
    <location>
        <begin position="89"/>
        <end position="114"/>
    </location>
</feature>
<feature type="transmembrane region" description="Helical" evidence="1">
    <location>
        <begin position="126"/>
        <end position="147"/>
    </location>
</feature>
<evidence type="ECO:0000313" key="3">
    <source>
        <dbReference type="Proteomes" id="UP000178367"/>
    </source>
</evidence>
<evidence type="ECO:0000313" key="2">
    <source>
        <dbReference type="EMBL" id="OGF27903.1"/>
    </source>
</evidence>